<dbReference type="Pfam" id="PF00814">
    <property type="entry name" value="TsaD"/>
    <property type="match status" value="1"/>
</dbReference>
<dbReference type="PANTHER" id="PTHR11735:SF11">
    <property type="entry name" value="TRNA THREONYLCARBAMOYLADENOSINE BIOSYNTHESIS PROTEIN TSAB"/>
    <property type="match status" value="1"/>
</dbReference>
<dbReference type="PANTHER" id="PTHR11735">
    <property type="entry name" value="TRNA N6-ADENOSINE THREONYLCARBAMOYLTRANSFERASE"/>
    <property type="match status" value="1"/>
</dbReference>
<gene>
    <name evidence="2" type="ORF">UFOPK1537_00092</name>
</gene>
<dbReference type="EMBL" id="CAEZSX010000006">
    <property type="protein sequence ID" value="CAB4547656.1"/>
    <property type="molecule type" value="Genomic_DNA"/>
</dbReference>
<dbReference type="InterPro" id="IPR043129">
    <property type="entry name" value="ATPase_NBD"/>
</dbReference>
<dbReference type="InterPro" id="IPR022496">
    <property type="entry name" value="T6A_TsaB"/>
</dbReference>
<dbReference type="GO" id="GO:0005829">
    <property type="term" value="C:cytosol"/>
    <property type="evidence" value="ECO:0007669"/>
    <property type="project" value="TreeGrafter"/>
</dbReference>
<protein>
    <submittedName>
        <fullName evidence="2">Unannotated protein</fullName>
    </submittedName>
</protein>
<dbReference type="SUPFAM" id="SSF53067">
    <property type="entry name" value="Actin-like ATPase domain"/>
    <property type="match status" value="1"/>
</dbReference>
<dbReference type="InterPro" id="IPR000905">
    <property type="entry name" value="Gcp-like_dom"/>
</dbReference>
<proteinExistence type="predicted"/>
<sequence>MSKIVLAIDTSQGTSVAVLLEGKVVSESSDPNPMRHAENIGTLIASCLAEAGVQSADVTDVAVGLGPGPFTGLRVGIAAAKMFAAGCRANLHGVGSLDAIALELALSEPTLVLADARRSEVYFGLYQGKSASGIPRQLLAPGVSKQADLEARLQSEGQTYQLVQQPVAAGSIGLLALAQQSEGIGSGPIQANYLREPDATYAKAKKVTG</sequence>
<feature type="domain" description="Gcp-like" evidence="1">
    <location>
        <begin position="35"/>
        <end position="127"/>
    </location>
</feature>
<dbReference type="NCBIfam" id="TIGR03725">
    <property type="entry name" value="T6A_YeaZ"/>
    <property type="match status" value="1"/>
</dbReference>
<dbReference type="AlphaFoldDB" id="A0A6J6C8R9"/>
<organism evidence="2">
    <name type="scientific">freshwater metagenome</name>
    <dbReference type="NCBI Taxonomy" id="449393"/>
    <lineage>
        <taxon>unclassified sequences</taxon>
        <taxon>metagenomes</taxon>
        <taxon>ecological metagenomes</taxon>
    </lineage>
</organism>
<name>A0A6J6C8R9_9ZZZZ</name>
<dbReference type="Gene3D" id="3.30.420.40">
    <property type="match status" value="2"/>
</dbReference>
<evidence type="ECO:0000259" key="1">
    <source>
        <dbReference type="Pfam" id="PF00814"/>
    </source>
</evidence>
<reference evidence="2" key="1">
    <citation type="submission" date="2020-05" db="EMBL/GenBank/DDBJ databases">
        <authorList>
            <person name="Chiriac C."/>
            <person name="Salcher M."/>
            <person name="Ghai R."/>
            <person name="Kavagutti S V."/>
        </authorList>
    </citation>
    <scope>NUCLEOTIDE SEQUENCE</scope>
</reference>
<dbReference type="GO" id="GO:0002949">
    <property type="term" value="P:tRNA threonylcarbamoyladenosine modification"/>
    <property type="evidence" value="ECO:0007669"/>
    <property type="project" value="InterPro"/>
</dbReference>
<evidence type="ECO:0000313" key="2">
    <source>
        <dbReference type="EMBL" id="CAB4547656.1"/>
    </source>
</evidence>
<accession>A0A6J6C8R9</accession>